<accession>A0A9D4A932</accession>
<dbReference type="OrthoDB" id="683469at2759"/>
<keyword evidence="3" id="KW-1185">Reference proteome</keyword>
<dbReference type="AlphaFoldDB" id="A0A9D4A932"/>
<evidence type="ECO:0000313" key="2">
    <source>
        <dbReference type="EMBL" id="KAH1097279.1"/>
    </source>
</evidence>
<evidence type="ECO:0000256" key="1">
    <source>
        <dbReference type="SAM" id="MobiDB-lite"/>
    </source>
</evidence>
<feature type="region of interest" description="Disordered" evidence="1">
    <location>
        <begin position="120"/>
        <end position="142"/>
    </location>
</feature>
<organism evidence="2 3">
    <name type="scientific">Gossypium stocksii</name>
    <dbReference type="NCBI Taxonomy" id="47602"/>
    <lineage>
        <taxon>Eukaryota</taxon>
        <taxon>Viridiplantae</taxon>
        <taxon>Streptophyta</taxon>
        <taxon>Embryophyta</taxon>
        <taxon>Tracheophyta</taxon>
        <taxon>Spermatophyta</taxon>
        <taxon>Magnoliopsida</taxon>
        <taxon>eudicotyledons</taxon>
        <taxon>Gunneridae</taxon>
        <taxon>Pentapetalae</taxon>
        <taxon>rosids</taxon>
        <taxon>malvids</taxon>
        <taxon>Malvales</taxon>
        <taxon>Malvaceae</taxon>
        <taxon>Malvoideae</taxon>
        <taxon>Gossypium</taxon>
    </lineage>
</organism>
<name>A0A9D4A932_9ROSI</name>
<protein>
    <submittedName>
        <fullName evidence="2">Uncharacterized protein</fullName>
    </submittedName>
</protein>
<dbReference type="Proteomes" id="UP000828251">
    <property type="component" value="Unassembled WGS sequence"/>
</dbReference>
<comment type="caution">
    <text evidence="2">The sequence shown here is derived from an EMBL/GenBank/DDBJ whole genome shotgun (WGS) entry which is preliminary data.</text>
</comment>
<proteinExistence type="predicted"/>
<sequence length="299" mass="34380">MMRLFYKFPVSTDPFKFSEMELEDDDDLGTTIAIYFPPEIENPSSVELFAEIAKPDPIQVVNPAIQRSGIDFDLNVSWEDQSGLGRSMPTTKNLNTGGCSYNIPNSCPRLEIHPEVLASIEDGDKGSDNDNQSHCDPNDDFSYPNLDDITEEIDEEGPVEGENTNLHSAGTRDLVSVLIADMQAQFKYKVSYQKAWWAKQIAIRELYGDWDESYNELQRWIAGMQEYVPETVTDLQTLPYKSPDEEIQSRKRVFHRFFWMFEPCVRAFPHYKPMVQVDETWLYGKYTQILLTVVAQDAN</sequence>
<feature type="compositionally biased region" description="Basic and acidic residues" evidence="1">
    <location>
        <begin position="122"/>
        <end position="137"/>
    </location>
</feature>
<gene>
    <name evidence="2" type="ORF">J1N35_014200</name>
</gene>
<dbReference type="PANTHER" id="PTHR31973:SF195">
    <property type="entry name" value="MUDR FAMILY TRANSPOSASE"/>
    <property type="match status" value="1"/>
</dbReference>
<reference evidence="2 3" key="1">
    <citation type="journal article" date="2021" name="Plant Biotechnol. J.">
        <title>Multi-omics assisted identification of the key and species-specific regulatory components of drought-tolerant mechanisms in Gossypium stocksii.</title>
        <authorList>
            <person name="Yu D."/>
            <person name="Ke L."/>
            <person name="Zhang D."/>
            <person name="Wu Y."/>
            <person name="Sun Y."/>
            <person name="Mei J."/>
            <person name="Sun J."/>
            <person name="Sun Y."/>
        </authorList>
    </citation>
    <scope>NUCLEOTIDE SEQUENCE [LARGE SCALE GENOMIC DNA]</scope>
    <source>
        <strain evidence="3">cv. E1</strain>
        <tissue evidence="2">Leaf</tissue>
    </source>
</reference>
<dbReference type="PANTHER" id="PTHR31973">
    <property type="entry name" value="POLYPROTEIN, PUTATIVE-RELATED"/>
    <property type="match status" value="1"/>
</dbReference>
<evidence type="ECO:0000313" key="3">
    <source>
        <dbReference type="Proteomes" id="UP000828251"/>
    </source>
</evidence>
<dbReference type="EMBL" id="JAIQCV010000005">
    <property type="protein sequence ID" value="KAH1097279.1"/>
    <property type="molecule type" value="Genomic_DNA"/>
</dbReference>